<name>A0ABY7AJ44_9ALTE</name>
<reference evidence="2" key="1">
    <citation type="submission" date="2022-10" db="EMBL/GenBank/DDBJ databases">
        <title>Catenovulum adriacola sp. nov. isolated in the Harbour of Susak.</title>
        <authorList>
            <person name="Schoch T."/>
            <person name="Reich S.J."/>
            <person name="Stoeferle S."/>
            <person name="Flaiz M."/>
            <person name="Kazda M."/>
            <person name="Riedel C.U."/>
            <person name="Duerre P."/>
        </authorList>
    </citation>
    <scope>NUCLEOTIDE SEQUENCE</scope>
    <source>
        <strain evidence="2">TS8</strain>
    </source>
</reference>
<organism evidence="2 3">
    <name type="scientific">Catenovulum adriaticum</name>
    <dbReference type="NCBI Taxonomy" id="2984846"/>
    <lineage>
        <taxon>Bacteria</taxon>
        <taxon>Pseudomonadati</taxon>
        <taxon>Pseudomonadota</taxon>
        <taxon>Gammaproteobacteria</taxon>
        <taxon>Alteromonadales</taxon>
        <taxon>Alteromonadaceae</taxon>
        <taxon>Catenovulum</taxon>
    </lineage>
</organism>
<dbReference type="Pfam" id="PF01844">
    <property type="entry name" value="HNH"/>
    <property type="match status" value="1"/>
</dbReference>
<feature type="domain" description="HNH nuclease" evidence="1">
    <location>
        <begin position="185"/>
        <end position="250"/>
    </location>
</feature>
<dbReference type="InterPro" id="IPR003615">
    <property type="entry name" value="HNH_nuc"/>
</dbReference>
<evidence type="ECO:0000313" key="3">
    <source>
        <dbReference type="Proteomes" id="UP001163726"/>
    </source>
</evidence>
<keyword evidence="3" id="KW-1185">Reference proteome</keyword>
<keyword evidence="2" id="KW-0378">Hydrolase</keyword>
<dbReference type="CDD" id="cd00085">
    <property type="entry name" value="HNHc"/>
    <property type="match status" value="1"/>
</dbReference>
<dbReference type="EMBL" id="CP109965">
    <property type="protein sequence ID" value="WAJ69524.1"/>
    <property type="molecule type" value="Genomic_DNA"/>
</dbReference>
<dbReference type="GO" id="GO:0004519">
    <property type="term" value="F:endonuclease activity"/>
    <property type="evidence" value="ECO:0007669"/>
    <property type="project" value="UniProtKB-KW"/>
</dbReference>
<dbReference type="RefSeq" id="WP_268073786.1">
    <property type="nucleotide sequence ID" value="NZ_CP109965.1"/>
</dbReference>
<protein>
    <submittedName>
        <fullName evidence="2">HNH endonuclease</fullName>
    </submittedName>
</protein>
<evidence type="ECO:0000259" key="1">
    <source>
        <dbReference type="SMART" id="SM00507"/>
    </source>
</evidence>
<accession>A0ABY7AJ44</accession>
<proteinExistence type="predicted"/>
<dbReference type="InterPro" id="IPR002711">
    <property type="entry name" value="HNH"/>
</dbReference>
<dbReference type="SMART" id="SM00507">
    <property type="entry name" value="HNHc"/>
    <property type="match status" value="1"/>
</dbReference>
<keyword evidence="2" id="KW-0255">Endonuclease</keyword>
<sequence length="294" mass="33302">MAKFNDEQLNYFQATKGAYSEVTEREATGDKSVTVDKLEKEVIATICSLDSFARGGGGAMDIKPDTLTFNVWSEGTYLKKELVIKYPKSQGNELRLYFKKGSGFYPEFGEVWFIFVIDGVQELFIGSMMKDTFNNLTSTDAKKIAYEVNNTIDEEDFNYIKAINAPKAHNEAASYYVTSQHRDVTLAAQVMRRKNYTCEFSKNHSTFTSASTDHPYVEIHHLIPISNNKDFAYSLDVQANLIVLCPNCHRAIHYGDAETKLPLIKTFYKKRKAALASSGIEVDFKRLLSFYGIN</sequence>
<dbReference type="Gene3D" id="1.10.30.50">
    <property type="match status" value="1"/>
</dbReference>
<evidence type="ECO:0000313" key="2">
    <source>
        <dbReference type="EMBL" id="WAJ69524.1"/>
    </source>
</evidence>
<gene>
    <name evidence="2" type="ORF">OLW01_10110</name>
</gene>
<keyword evidence="2" id="KW-0540">Nuclease</keyword>
<dbReference type="Proteomes" id="UP001163726">
    <property type="component" value="Chromosome"/>
</dbReference>